<gene>
    <name evidence="1" type="ORF">NCTC13336_01449</name>
</gene>
<sequence length="132" mass="14289">MPSEKVSDGILLLRQTEIPCLPQDIPPRRHTHSPATHSVFPANPEAAYAAKRHILHNDRHERGRLKTRFQFSDGLPLYPDCQPAADCTACTHQSITLCGRMPHAKSSRALADSSTLAGILAAGARSPCGSSK</sequence>
<name>A0A377R3L8_9NEIS</name>
<reference evidence="1 2" key="1">
    <citation type="submission" date="2018-06" db="EMBL/GenBank/DDBJ databases">
        <authorList>
            <consortium name="Pathogen Informatics"/>
            <person name="Doyle S."/>
        </authorList>
    </citation>
    <scope>NUCLEOTIDE SEQUENCE [LARGE SCALE GENOMIC DNA]</scope>
    <source>
        <strain evidence="1 2">NCTC13336</strain>
    </source>
</reference>
<keyword evidence="2" id="KW-1185">Reference proteome</keyword>
<dbReference type="Proteomes" id="UP000254293">
    <property type="component" value="Unassembled WGS sequence"/>
</dbReference>
<dbReference type="EMBL" id="UGJJ01000002">
    <property type="protein sequence ID" value="STR02572.1"/>
    <property type="molecule type" value="Genomic_DNA"/>
</dbReference>
<organism evidence="1 2">
    <name type="scientific">Kingella potus</name>
    <dbReference type="NCBI Taxonomy" id="265175"/>
    <lineage>
        <taxon>Bacteria</taxon>
        <taxon>Pseudomonadati</taxon>
        <taxon>Pseudomonadota</taxon>
        <taxon>Betaproteobacteria</taxon>
        <taxon>Neisseriales</taxon>
        <taxon>Neisseriaceae</taxon>
        <taxon>Kingella</taxon>
    </lineage>
</organism>
<proteinExistence type="predicted"/>
<dbReference type="AlphaFoldDB" id="A0A377R3L8"/>
<evidence type="ECO:0000313" key="1">
    <source>
        <dbReference type="EMBL" id="STR02572.1"/>
    </source>
</evidence>
<protein>
    <submittedName>
        <fullName evidence="1">Uncharacterized protein</fullName>
    </submittedName>
</protein>
<evidence type="ECO:0000313" key="2">
    <source>
        <dbReference type="Proteomes" id="UP000254293"/>
    </source>
</evidence>
<accession>A0A377R3L8</accession>